<dbReference type="Proteomes" id="UP000031512">
    <property type="component" value="Chromosome 1"/>
</dbReference>
<dbReference type="EMBL" id="CP001669">
    <property type="protein sequence ID" value="AFZ80362.1"/>
    <property type="molecule type" value="Genomic_DNA"/>
</dbReference>
<reference evidence="1 2" key="1">
    <citation type="journal article" date="2012" name="BMC Genomics">
        <title>Comparative genomic analysis and phylogenetic position of Theileria equi.</title>
        <authorList>
            <person name="Kappmeyer L.S."/>
            <person name="Thiagarajan M."/>
            <person name="Herndon D.R."/>
            <person name="Ramsay J.D."/>
            <person name="Caler E."/>
            <person name="Djikeng A."/>
            <person name="Gillespie J.J."/>
            <person name="Lau A.O."/>
            <person name="Roalson E.H."/>
            <person name="Silva J.C."/>
            <person name="Silva M.G."/>
            <person name="Suarez C.E."/>
            <person name="Ueti M.W."/>
            <person name="Nene V.M."/>
            <person name="Mealey R.H."/>
            <person name="Knowles D.P."/>
            <person name="Brayton K.A."/>
        </authorList>
    </citation>
    <scope>NUCLEOTIDE SEQUENCE [LARGE SCALE GENOMIC DNA]</scope>
    <source>
        <strain evidence="1 2">WA</strain>
    </source>
</reference>
<dbReference type="eggNOG" id="ENOG502QWY4">
    <property type="taxonomic scope" value="Eukaryota"/>
</dbReference>
<accession>L0AXR9</accession>
<evidence type="ECO:0000313" key="2">
    <source>
        <dbReference type="Proteomes" id="UP000031512"/>
    </source>
</evidence>
<dbReference type="VEuPathDB" id="PiroplasmaDB:BEWA_032150"/>
<gene>
    <name evidence="1" type="ORF">BEWA_032150</name>
</gene>
<dbReference type="RefSeq" id="XP_004830028.1">
    <property type="nucleotide sequence ID" value="XM_004829971.1"/>
</dbReference>
<dbReference type="AlphaFoldDB" id="L0AXR9"/>
<keyword evidence="2" id="KW-1185">Reference proteome</keyword>
<dbReference type="KEGG" id="beq:BEWA_032150"/>
<dbReference type="OrthoDB" id="361659at2759"/>
<organism evidence="1 2">
    <name type="scientific">Theileria equi strain WA</name>
    <dbReference type="NCBI Taxonomy" id="1537102"/>
    <lineage>
        <taxon>Eukaryota</taxon>
        <taxon>Sar</taxon>
        <taxon>Alveolata</taxon>
        <taxon>Apicomplexa</taxon>
        <taxon>Aconoidasida</taxon>
        <taxon>Piroplasmida</taxon>
        <taxon>Theileriidae</taxon>
        <taxon>Theileria</taxon>
    </lineage>
</organism>
<name>L0AXR9_THEEQ</name>
<proteinExistence type="predicted"/>
<sequence length="575" mass="62551">MATIHTPGFNSPIIRTVNSPVANGSQTPITHFDVHSPVAQSPTSYSLAGAIEVNKPAGVQNMAGLNTVDYTSGALSDFQQTREIPTVYLPPIQYRYDPATGKLIQVGDNQAGVATAPPPSIPGQYVSGLAAQYGQTVQPQFVPSNAQNVETKYSTTQMPQVQYRPASVQYGAAPQTRYVATTVQTEQPQPIPNLGQTDFSHISQIPTVYETFNAGGYNGAPQANVPFSQLSARHTQPVAGAFGQQAFGGFSDTTEASRFAGSPTNGYRNDPGARFVPEAQQNERARSATSGFGNAPHGATGSARVVNSVASKAFSNFEDTAARIFSAPDSFSASNIRDAAFGMLHPNSSNFARAATFKLQRLENVPVNPLNTSKVAFGVVAYFDVNTENYNVYKSNLHWGLPSKISGLVNCNFMSEIVKIPWRGEEFVYLKILEQVGQSTCVLGRLQLKLATLVSGHPLRIPIIGDDGNNKGNAILEFSVGSISVSENRRFNEEANRVAAFVQEREERSKCNRMPDYATALQERQQFEAGRYDDLGQSSRTRRVGPNLHEHELQIPKALDQLVRWCCDITDRDLY</sequence>
<dbReference type="GeneID" id="15807043"/>
<protein>
    <submittedName>
        <fullName evidence="1">Uncharacterized protein</fullName>
    </submittedName>
</protein>
<evidence type="ECO:0000313" key="1">
    <source>
        <dbReference type="EMBL" id="AFZ80362.1"/>
    </source>
</evidence>